<evidence type="ECO:0000313" key="2">
    <source>
        <dbReference type="EMBL" id="QOL50373.1"/>
    </source>
</evidence>
<organism evidence="2 3">
    <name type="scientific">Massilia litorea</name>
    <dbReference type="NCBI Taxonomy" id="2769491"/>
    <lineage>
        <taxon>Bacteria</taxon>
        <taxon>Pseudomonadati</taxon>
        <taxon>Pseudomonadota</taxon>
        <taxon>Betaproteobacteria</taxon>
        <taxon>Burkholderiales</taxon>
        <taxon>Oxalobacteraceae</taxon>
        <taxon>Telluria group</taxon>
        <taxon>Massilia</taxon>
    </lineage>
</organism>
<protein>
    <submittedName>
        <fullName evidence="2">Uncharacterized protein</fullName>
    </submittedName>
</protein>
<proteinExistence type="predicted"/>
<dbReference type="Proteomes" id="UP000593875">
    <property type="component" value="Chromosome"/>
</dbReference>
<dbReference type="RefSeq" id="WP_193687389.1">
    <property type="nucleotide sequence ID" value="NZ_CP062941.1"/>
</dbReference>
<reference evidence="2 3" key="1">
    <citation type="submission" date="2020-10" db="EMBL/GenBank/DDBJ databases">
        <title>Genome sequencing of Massilia sp. LPB0304.</title>
        <authorList>
            <person name="Kim J."/>
        </authorList>
    </citation>
    <scope>NUCLEOTIDE SEQUENCE [LARGE SCALE GENOMIC DNA]</scope>
    <source>
        <strain evidence="2 3">LPB0304</strain>
    </source>
</reference>
<evidence type="ECO:0000313" key="3">
    <source>
        <dbReference type="Proteomes" id="UP000593875"/>
    </source>
</evidence>
<keyword evidence="3" id="KW-1185">Reference proteome</keyword>
<evidence type="ECO:0000256" key="1">
    <source>
        <dbReference type="SAM" id="SignalP"/>
    </source>
</evidence>
<dbReference type="KEGG" id="mlir:LPB04_03415"/>
<dbReference type="AlphaFoldDB" id="A0A7L9U5K9"/>
<keyword evidence="1" id="KW-0732">Signal</keyword>
<feature type="chain" id="PRO_5032843871" evidence="1">
    <location>
        <begin position="27"/>
        <end position="136"/>
    </location>
</feature>
<gene>
    <name evidence="2" type="ORF">LPB04_03415</name>
</gene>
<name>A0A7L9U5K9_9BURK</name>
<dbReference type="EMBL" id="CP062941">
    <property type="protein sequence ID" value="QOL50373.1"/>
    <property type="molecule type" value="Genomic_DNA"/>
</dbReference>
<sequence>MRFTNQSIMRIAAVLALTAASTSAFAQSAEYRRGYEDGFAAGQRAARDDGGRGYGRNRLHIEEATYGARGAMCDARQAVRQEVERGGAIITANNQLCGDPIRNVEKRLSIVYRCGDDEPVRVVARENETLRLSCRR</sequence>
<feature type="signal peptide" evidence="1">
    <location>
        <begin position="1"/>
        <end position="26"/>
    </location>
</feature>
<accession>A0A7L9U5K9</accession>